<dbReference type="FunFam" id="1.10.10.2130:FF:000001">
    <property type="entry name" value="Pre-mRNA-splicing factor ATP-dependent RNA helicase"/>
    <property type="match status" value="1"/>
</dbReference>
<feature type="domain" description="Helicase C-terminal" evidence="13">
    <location>
        <begin position="677"/>
        <end position="857"/>
    </location>
</feature>
<dbReference type="GO" id="GO:0005524">
    <property type="term" value="F:ATP binding"/>
    <property type="evidence" value="ECO:0007669"/>
    <property type="project" value="UniProtKB-KW"/>
</dbReference>
<evidence type="ECO:0000259" key="12">
    <source>
        <dbReference type="PROSITE" id="PS51192"/>
    </source>
</evidence>
<evidence type="ECO:0000256" key="5">
    <source>
        <dbReference type="ARBA" id="ARBA00022806"/>
    </source>
</evidence>
<dbReference type="SMART" id="SM00316">
    <property type="entry name" value="S1"/>
    <property type="match status" value="1"/>
</dbReference>
<evidence type="ECO:0000256" key="8">
    <source>
        <dbReference type="ARBA" id="ARBA00023242"/>
    </source>
</evidence>
<keyword evidence="8" id="KW-0539">Nucleus</keyword>
<keyword evidence="4" id="KW-0378">Hydrolase</keyword>
<dbReference type="GO" id="GO:0003723">
    <property type="term" value="F:RNA binding"/>
    <property type="evidence" value="ECO:0007669"/>
    <property type="project" value="TreeGrafter"/>
</dbReference>
<dbReference type="InterPro" id="IPR049588">
    <property type="entry name" value="DHX8_GH2-like"/>
</dbReference>
<gene>
    <name evidence="14" type="ORF">EVEC_LOCUS5563</name>
</gene>
<dbReference type="SMART" id="SM00487">
    <property type="entry name" value="DEXDc"/>
    <property type="match status" value="1"/>
</dbReference>
<feature type="compositionally biased region" description="Basic and acidic residues" evidence="10">
    <location>
        <begin position="121"/>
        <end position="145"/>
    </location>
</feature>
<dbReference type="PANTHER" id="PTHR18934:SF85">
    <property type="entry name" value="ATP-DEPENDENT RNA HELICASE DHX8"/>
    <property type="match status" value="1"/>
</dbReference>
<dbReference type="Pfam" id="PF00270">
    <property type="entry name" value="DEAD"/>
    <property type="match status" value="1"/>
</dbReference>
<evidence type="ECO:0000256" key="7">
    <source>
        <dbReference type="ARBA" id="ARBA00023187"/>
    </source>
</evidence>
<evidence type="ECO:0000259" key="13">
    <source>
        <dbReference type="PROSITE" id="PS51194"/>
    </source>
</evidence>
<dbReference type="FunFam" id="3.40.50.300:FF:000101">
    <property type="entry name" value="Pre-mRNA-splicing factor ATP-dependent RNA helicase"/>
    <property type="match status" value="1"/>
</dbReference>
<evidence type="ECO:0000256" key="6">
    <source>
        <dbReference type="ARBA" id="ARBA00022840"/>
    </source>
</evidence>
<dbReference type="PROSITE" id="PS50126">
    <property type="entry name" value="S1"/>
    <property type="match status" value="1"/>
</dbReference>
<proteinExistence type="predicted"/>
<evidence type="ECO:0000256" key="9">
    <source>
        <dbReference type="ARBA" id="ARBA00047984"/>
    </source>
</evidence>
<evidence type="ECO:0000313" key="15">
    <source>
        <dbReference type="Proteomes" id="UP000274131"/>
    </source>
</evidence>
<dbReference type="InterPro" id="IPR014001">
    <property type="entry name" value="Helicase_ATP-bd"/>
</dbReference>
<dbReference type="GO" id="GO:0003724">
    <property type="term" value="F:RNA helicase activity"/>
    <property type="evidence" value="ECO:0007669"/>
    <property type="project" value="UniProtKB-EC"/>
</dbReference>
<evidence type="ECO:0000256" key="3">
    <source>
        <dbReference type="ARBA" id="ARBA00022741"/>
    </source>
</evidence>
<dbReference type="InterPro" id="IPR011709">
    <property type="entry name" value="DEAD-box_helicase_OB_fold"/>
</dbReference>
<sequence length="1146" mass="130435">MDELERLSLVSKVCVELENHFNLGDKDVAEFIIHLATENPTFEKFKKALDDEGLGDQFDYSLIANLLRLIQHMMPKKAKTLKPMIISDDKELIKAHLPALAMPNTSADALLEQLEGLMPKWKEDSDSDHKYNTGDSRSNGKESSKKRDRKSRSRERRSRSRDRRSRSRDRRSRSRDRRSRSRGRRSKSRERRRRSRSRKRHGRSKNPVIGNIYDGRVNSIQRFGAFVQLDGFRRKVEGLVHISQIRKERVNAVSDVLNRGEFVKVKAKVDQKTGVDLNPKEPSLPKDSVLPWDDMPQARNPEAPWMNPSEESTTKSRVRLTTPERWELRQMQGGGAITNMDLPDFDEELGVLKNFDEESDGEDIEIELVEDEPAFLRGYGKQSVNLEPVKVVKNPDGSLAQAALMQGALAKERREQKVQAQREAESQSQRSGLSSTMRINDPMADLSQDSVAMEEMPEWRRHITADGKASHGKRTNLSIKEQRESLPIFALKKALLEAVAANQILVVIGETGSGKTTQITQYLIEAGYAGRGRIGCTQPRRVAAMSVARRVSEEFGCRLGSEVGYTIRFEDVTSSDTIIKYMTDGMLLRECLLDPDLKAYSVIMLDEAHERTINTDVLFGLLKAAAKKRPELKLIVTSATLDMEKFAQYFNNAPIFMIPGRTFPVEVLYTREPETDYLDAALITVMQIHLTEPPGDILVFLTGQEEIDTSCEVLYERMKSLGPDVPELIILPVYSALPSEMQTRIFEPAPPGSRKVVIATNIAETSLTIDGIFYVVDPGFVKQKIYNPKSGMDSLVVTPISQAQAVQRAGRAGRTGPGKCYRLYTERAFRDEMLPVPVPEIQRTNLASTLLQLKAMGINNLIDFDFMDAPPLEAMITALTQLHTLSALDDDGLLTQLGRRMAEFPLEPSLAKLLIMSVELCCSDEVLTIVSMLSVQNVFYRQKDKQELADQKKSKFHQPEGDHLTLLAVYNSWKIHHFSQPWCYENFVQIRTLKRAQDIRKQLLSIMDRHKLNTISCGKDVQRVQKAICSGFFRNAAKRDPQEGYRTLVDGQNVYIHPSSALFQNQPEWVVYHELVMTTKEYMHQVTSIDPKWLVEYAPSFFKMGDNTKLSAFKKNQTIQPLYNKYEDQNAWRITRLKKKIYNPNR</sequence>
<dbReference type="PROSITE" id="PS51192">
    <property type="entry name" value="HELICASE_ATP_BIND_1"/>
    <property type="match status" value="1"/>
</dbReference>
<name>A0A0N4V6Q8_ENTVE</name>
<dbReference type="CDD" id="cd18791">
    <property type="entry name" value="SF2_C_RHA"/>
    <property type="match status" value="1"/>
</dbReference>
<accession>A0A0N4V6Q8</accession>
<keyword evidence="7" id="KW-0508">mRNA splicing</keyword>
<dbReference type="PANTHER" id="PTHR18934">
    <property type="entry name" value="ATP-DEPENDENT RNA HELICASE"/>
    <property type="match status" value="1"/>
</dbReference>
<keyword evidence="6" id="KW-0067">ATP-binding</keyword>
<evidence type="ECO:0000256" key="4">
    <source>
        <dbReference type="ARBA" id="ARBA00022801"/>
    </source>
</evidence>
<dbReference type="FunFam" id="3.40.50.300:FF:000191">
    <property type="entry name" value="Pre-mRNA-splicing factor ATP-dependent RNA helicase"/>
    <property type="match status" value="1"/>
</dbReference>
<keyword evidence="3" id="KW-0547">Nucleotide-binding</keyword>
<dbReference type="InterPro" id="IPR003029">
    <property type="entry name" value="S1_domain"/>
</dbReference>
<feature type="region of interest" description="Disordered" evidence="10">
    <location>
        <begin position="121"/>
        <end position="211"/>
    </location>
</feature>
<dbReference type="GO" id="GO:0071013">
    <property type="term" value="C:catalytic step 2 spliceosome"/>
    <property type="evidence" value="ECO:0007669"/>
    <property type="project" value="TreeGrafter"/>
</dbReference>
<organism evidence="16">
    <name type="scientific">Enterobius vermicularis</name>
    <name type="common">Human pinworm</name>
    <dbReference type="NCBI Taxonomy" id="51028"/>
    <lineage>
        <taxon>Eukaryota</taxon>
        <taxon>Metazoa</taxon>
        <taxon>Ecdysozoa</taxon>
        <taxon>Nematoda</taxon>
        <taxon>Chromadorea</taxon>
        <taxon>Rhabditida</taxon>
        <taxon>Spirurina</taxon>
        <taxon>Oxyuridomorpha</taxon>
        <taxon>Oxyuroidea</taxon>
        <taxon>Oxyuridae</taxon>
        <taxon>Enterobius</taxon>
    </lineage>
</organism>
<reference evidence="14 15" key="2">
    <citation type="submission" date="2018-10" db="EMBL/GenBank/DDBJ databases">
        <authorList>
            <consortium name="Pathogen Informatics"/>
        </authorList>
    </citation>
    <scope>NUCLEOTIDE SEQUENCE [LARGE SCALE GENOMIC DNA]</scope>
</reference>
<feature type="compositionally biased region" description="Polar residues" evidence="10">
    <location>
        <begin position="426"/>
        <end position="438"/>
    </location>
</feature>
<dbReference type="InterPro" id="IPR002464">
    <property type="entry name" value="DNA/RNA_helicase_DEAH_CS"/>
</dbReference>
<dbReference type="GO" id="GO:0040022">
    <property type="term" value="P:feminization of hermaphroditic germ-line"/>
    <property type="evidence" value="ECO:0007669"/>
    <property type="project" value="UniProtKB-ARBA"/>
</dbReference>
<evidence type="ECO:0000313" key="16">
    <source>
        <dbReference type="WBParaSite" id="EVEC_0000595201-mRNA-1"/>
    </source>
</evidence>
<keyword evidence="5" id="KW-0347">Helicase</keyword>
<dbReference type="InterPro" id="IPR048333">
    <property type="entry name" value="HA2_WH"/>
</dbReference>
<dbReference type="Gene3D" id="3.40.50.300">
    <property type="entry name" value="P-loop containing nucleotide triphosphate hydrolases"/>
    <property type="match status" value="2"/>
</dbReference>
<dbReference type="SUPFAM" id="SSF52540">
    <property type="entry name" value="P-loop containing nucleoside triphosphate hydrolases"/>
    <property type="match status" value="1"/>
</dbReference>
<evidence type="ECO:0000256" key="1">
    <source>
        <dbReference type="ARBA" id="ARBA00012552"/>
    </source>
</evidence>
<dbReference type="InterPro" id="IPR012340">
    <property type="entry name" value="NA-bd_OB-fold"/>
</dbReference>
<dbReference type="OrthoDB" id="10253254at2759"/>
<dbReference type="InterPro" id="IPR001650">
    <property type="entry name" value="Helicase_C-like"/>
</dbReference>
<evidence type="ECO:0000259" key="11">
    <source>
        <dbReference type="PROSITE" id="PS50126"/>
    </source>
</evidence>
<keyword evidence="2" id="KW-0507">mRNA processing</keyword>
<dbReference type="Pfam" id="PF04408">
    <property type="entry name" value="WHD_HA2"/>
    <property type="match status" value="1"/>
</dbReference>
<feature type="region of interest" description="Disordered" evidence="10">
    <location>
        <begin position="410"/>
        <end position="440"/>
    </location>
</feature>
<dbReference type="Pfam" id="PF07717">
    <property type="entry name" value="OB_NTP_bind"/>
    <property type="match status" value="1"/>
</dbReference>
<feature type="domain" description="Helicase ATP-binding" evidence="12">
    <location>
        <begin position="496"/>
        <end position="659"/>
    </location>
</feature>
<dbReference type="CDD" id="cd21691">
    <property type="entry name" value="GH2-like_DHX8"/>
    <property type="match status" value="1"/>
</dbReference>
<reference evidence="16" key="1">
    <citation type="submission" date="2017-02" db="UniProtKB">
        <authorList>
            <consortium name="WormBaseParasite"/>
        </authorList>
    </citation>
    <scope>IDENTIFICATION</scope>
</reference>
<evidence type="ECO:0000256" key="2">
    <source>
        <dbReference type="ARBA" id="ARBA00022664"/>
    </source>
</evidence>
<dbReference type="SMART" id="SM00847">
    <property type="entry name" value="HA2"/>
    <property type="match status" value="1"/>
</dbReference>
<dbReference type="EC" id="3.6.4.13" evidence="1"/>
<dbReference type="STRING" id="51028.A0A0N4V6Q8"/>
<feature type="compositionally biased region" description="Basic and acidic residues" evidence="10">
    <location>
        <begin position="410"/>
        <end position="425"/>
    </location>
</feature>
<dbReference type="SMART" id="SM00490">
    <property type="entry name" value="HELICc"/>
    <property type="match status" value="1"/>
</dbReference>
<feature type="region of interest" description="Disordered" evidence="10">
    <location>
        <begin position="274"/>
        <end position="319"/>
    </location>
</feature>
<dbReference type="PROSITE" id="PS51194">
    <property type="entry name" value="HELICASE_CTER"/>
    <property type="match status" value="1"/>
</dbReference>
<dbReference type="GO" id="GO:0000390">
    <property type="term" value="P:spliceosomal complex disassembly"/>
    <property type="evidence" value="ECO:0007669"/>
    <property type="project" value="TreeGrafter"/>
</dbReference>
<dbReference type="Pfam" id="PF21010">
    <property type="entry name" value="HA2_C"/>
    <property type="match status" value="1"/>
</dbReference>
<keyword evidence="15" id="KW-1185">Reference proteome</keyword>
<dbReference type="CDD" id="cd05684">
    <property type="entry name" value="S1_DHX8_helicase"/>
    <property type="match status" value="1"/>
</dbReference>
<protein>
    <recommendedName>
        <fullName evidence="1">RNA helicase</fullName>
        <ecNumber evidence="1">3.6.4.13</ecNumber>
    </recommendedName>
</protein>
<dbReference type="InterPro" id="IPR011545">
    <property type="entry name" value="DEAD/DEAH_box_helicase_dom"/>
</dbReference>
<dbReference type="WBParaSite" id="EVEC_0000595201-mRNA-1">
    <property type="protein sequence ID" value="EVEC_0000595201-mRNA-1"/>
    <property type="gene ID" value="EVEC_0000595201"/>
</dbReference>
<dbReference type="PROSITE" id="PS00690">
    <property type="entry name" value="DEAH_ATP_HELICASE"/>
    <property type="match status" value="1"/>
</dbReference>
<evidence type="ECO:0000256" key="10">
    <source>
        <dbReference type="SAM" id="MobiDB-lite"/>
    </source>
</evidence>
<dbReference type="InterPro" id="IPR049621">
    <property type="entry name" value="S1_DHX8_helicase"/>
</dbReference>
<dbReference type="Gene3D" id="2.40.50.140">
    <property type="entry name" value="Nucleic acid-binding proteins"/>
    <property type="match status" value="1"/>
</dbReference>
<dbReference type="GO" id="GO:0016787">
    <property type="term" value="F:hydrolase activity"/>
    <property type="evidence" value="ECO:0007669"/>
    <property type="project" value="UniProtKB-KW"/>
</dbReference>
<dbReference type="Proteomes" id="UP000274131">
    <property type="component" value="Unassembled WGS sequence"/>
</dbReference>
<evidence type="ECO:0000313" key="14">
    <source>
        <dbReference type="EMBL" id="VDD90812.1"/>
    </source>
</evidence>
<dbReference type="SUPFAM" id="SSF50249">
    <property type="entry name" value="Nucleic acid-binding proteins"/>
    <property type="match status" value="1"/>
</dbReference>
<feature type="domain" description="S1 motif" evidence="11">
    <location>
        <begin position="210"/>
        <end position="280"/>
    </location>
</feature>
<feature type="compositionally biased region" description="Basic residues" evidence="10">
    <location>
        <begin position="146"/>
        <end position="204"/>
    </location>
</feature>
<comment type="catalytic activity">
    <reaction evidence="9">
        <text>ATP + H2O = ADP + phosphate + H(+)</text>
        <dbReference type="Rhea" id="RHEA:13065"/>
        <dbReference type="ChEBI" id="CHEBI:15377"/>
        <dbReference type="ChEBI" id="CHEBI:15378"/>
        <dbReference type="ChEBI" id="CHEBI:30616"/>
        <dbReference type="ChEBI" id="CHEBI:43474"/>
        <dbReference type="ChEBI" id="CHEBI:456216"/>
        <dbReference type="EC" id="3.6.4.13"/>
    </reaction>
</comment>
<dbReference type="AlphaFoldDB" id="A0A0N4V6Q8"/>
<dbReference type="FunFam" id="1.20.120.1080:FF:000001">
    <property type="entry name" value="Pre-mRNA-splicing factor ATP-dependent RNA helicase"/>
    <property type="match status" value="1"/>
</dbReference>
<dbReference type="InterPro" id="IPR007502">
    <property type="entry name" value="Helicase-assoc_dom"/>
</dbReference>
<dbReference type="Gene3D" id="1.20.120.1080">
    <property type="match status" value="1"/>
</dbReference>
<dbReference type="EMBL" id="UXUI01008202">
    <property type="protein sequence ID" value="VDD90812.1"/>
    <property type="molecule type" value="Genomic_DNA"/>
</dbReference>
<dbReference type="InterPro" id="IPR027417">
    <property type="entry name" value="P-loop_NTPase"/>
</dbReference>
<dbReference type="Pfam" id="PF00271">
    <property type="entry name" value="Helicase_C"/>
    <property type="match status" value="1"/>
</dbReference>
<dbReference type="Pfam" id="PF00575">
    <property type="entry name" value="S1"/>
    <property type="match status" value="1"/>
</dbReference>